<feature type="compositionally biased region" description="Basic and acidic residues" evidence="1">
    <location>
        <begin position="59"/>
        <end position="80"/>
    </location>
</feature>
<dbReference type="Gene3D" id="2.40.320.10">
    <property type="entry name" value="Hypothetical Protein Pfu-838710-001"/>
    <property type="match status" value="1"/>
</dbReference>
<dbReference type="Proteomes" id="UP000198397">
    <property type="component" value="Unassembled WGS sequence"/>
</dbReference>
<evidence type="ECO:0000256" key="1">
    <source>
        <dbReference type="SAM" id="MobiDB-lite"/>
    </source>
</evidence>
<dbReference type="AlphaFoldDB" id="A0A238UPA5"/>
<dbReference type="InterPro" id="IPR023577">
    <property type="entry name" value="CYTH_domain"/>
</dbReference>
<evidence type="ECO:0000313" key="4">
    <source>
        <dbReference type="Proteomes" id="UP000198397"/>
    </source>
</evidence>
<proteinExistence type="predicted"/>
<gene>
    <name evidence="3" type="ORF">SAMN06264855_101176</name>
</gene>
<feature type="region of interest" description="Disordered" evidence="1">
    <location>
        <begin position="59"/>
        <end position="87"/>
    </location>
</feature>
<evidence type="ECO:0000259" key="2">
    <source>
        <dbReference type="PROSITE" id="PS51707"/>
    </source>
</evidence>
<sequence length="202" mass="22480">MYEVELKVPASTEAVRERLIALDAIRRDTRHQRDIYYDAPHRTFAETDEALRIRHETVLDVQREGSDDEDRRGGSDARDGETDETSAAITYKGPLVEAASKTREEYETAVSEPAAAAGILEGLGFEPAATVEKRRERWSIDDVTVTLDTVTDLGEFVEVELAVVDAAGIEQARERAIATLDRLGLDAADQLRTSYLELLEND</sequence>
<dbReference type="PANTHER" id="PTHR21028">
    <property type="entry name" value="SI:CH211-156B7.4"/>
    <property type="match status" value="1"/>
</dbReference>
<evidence type="ECO:0000313" key="3">
    <source>
        <dbReference type="EMBL" id="SNR23828.1"/>
    </source>
</evidence>
<dbReference type="CDD" id="cd07890">
    <property type="entry name" value="CYTH-like_AC_IV-like"/>
    <property type="match status" value="1"/>
</dbReference>
<dbReference type="InterPro" id="IPR033469">
    <property type="entry name" value="CYTH-like_dom_sf"/>
</dbReference>
<accession>A0A238UPA5</accession>
<organism evidence="3 4">
    <name type="scientific">Halorubrum vacuolatum</name>
    <name type="common">Natronobacterium vacuolatum</name>
    <dbReference type="NCBI Taxonomy" id="63740"/>
    <lineage>
        <taxon>Archaea</taxon>
        <taxon>Methanobacteriati</taxon>
        <taxon>Methanobacteriota</taxon>
        <taxon>Stenosarchaea group</taxon>
        <taxon>Halobacteria</taxon>
        <taxon>Halobacteriales</taxon>
        <taxon>Haloferacaceae</taxon>
        <taxon>Halorubrum</taxon>
    </lineage>
</organism>
<dbReference type="Pfam" id="PF01928">
    <property type="entry name" value="CYTH"/>
    <property type="match status" value="1"/>
</dbReference>
<dbReference type="SMART" id="SM01118">
    <property type="entry name" value="CYTH"/>
    <property type="match status" value="1"/>
</dbReference>
<reference evidence="3 4" key="1">
    <citation type="submission" date="2017-06" db="EMBL/GenBank/DDBJ databases">
        <authorList>
            <person name="Kim H.J."/>
            <person name="Triplett B.A."/>
        </authorList>
    </citation>
    <scope>NUCLEOTIDE SEQUENCE [LARGE SCALE GENOMIC DNA]</scope>
    <source>
        <strain evidence="3 4">DSM 8800</strain>
    </source>
</reference>
<dbReference type="PANTHER" id="PTHR21028:SF2">
    <property type="entry name" value="CYTH DOMAIN-CONTAINING PROTEIN"/>
    <property type="match status" value="1"/>
</dbReference>
<feature type="domain" description="CYTH" evidence="2">
    <location>
        <begin position="1"/>
        <end position="201"/>
    </location>
</feature>
<dbReference type="NCBIfam" id="TIGR00318">
    <property type="entry name" value="cyaB"/>
    <property type="match status" value="1"/>
</dbReference>
<dbReference type="InterPro" id="IPR008173">
    <property type="entry name" value="Adenylyl_cyclase_CyaB"/>
</dbReference>
<dbReference type="PROSITE" id="PS51707">
    <property type="entry name" value="CYTH"/>
    <property type="match status" value="1"/>
</dbReference>
<dbReference type="RefSeq" id="WP_089383160.1">
    <property type="nucleotide sequence ID" value="NZ_FZNQ01000001.1"/>
</dbReference>
<keyword evidence="4" id="KW-1185">Reference proteome</keyword>
<dbReference type="SUPFAM" id="SSF55154">
    <property type="entry name" value="CYTH-like phosphatases"/>
    <property type="match status" value="1"/>
</dbReference>
<protein>
    <submittedName>
        <fullName evidence="3">Adenylate cyclase</fullName>
    </submittedName>
</protein>
<dbReference type="EMBL" id="FZNQ01000001">
    <property type="protein sequence ID" value="SNR23828.1"/>
    <property type="molecule type" value="Genomic_DNA"/>
</dbReference>
<dbReference type="OrthoDB" id="46040at2157"/>
<name>A0A238UPA5_HALVU</name>